<organism evidence="1 2">
    <name type="scientific">Roseivirga pacifica</name>
    <dbReference type="NCBI Taxonomy" id="1267423"/>
    <lineage>
        <taxon>Bacteria</taxon>
        <taxon>Pseudomonadati</taxon>
        <taxon>Bacteroidota</taxon>
        <taxon>Cytophagia</taxon>
        <taxon>Cytophagales</taxon>
        <taxon>Roseivirgaceae</taxon>
        <taxon>Roseivirga</taxon>
    </lineage>
</organism>
<dbReference type="AlphaFoldDB" id="A0A1I0MNA8"/>
<accession>A0A1I0MNA8</accession>
<dbReference type="PROSITE" id="PS51257">
    <property type="entry name" value="PROKAR_LIPOPROTEIN"/>
    <property type="match status" value="1"/>
</dbReference>
<evidence type="ECO:0000313" key="2">
    <source>
        <dbReference type="Proteomes" id="UP000199437"/>
    </source>
</evidence>
<reference evidence="2" key="1">
    <citation type="submission" date="2016-10" db="EMBL/GenBank/DDBJ databases">
        <authorList>
            <person name="Varghese N."/>
            <person name="Submissions S."/>
        </authorList>
    </citation>
    <scope>NUCLEOTIDE SEQUENCE [LARGE SCALE GENOMIC DNA]</scope>
    <source>
        <strain evidence="2">CGMCC 1.12402</strain>
    </source>
</reference>
<proteinExistence type="predicted"/>
<dbReference type="Proteomes" id="UP000199437">
    <property type="component" value="Unassembled WGS sequence"/>
</dbReference>
<dbReference type="RefSeq" id="WP_090256829.1">
    <property type="nucleotide sequence ID" value="NZ_FOIR01000001.1"/>
</dbReference>
<dbReference type="OrthoDB" id="794757at2"/>
<keyword evidence="2" id="KW-1185">Reference proteome</keyword>
<protein>
    <submittedName>
        <fullName evidence="1">Uncharacterized protein</fullName>
    </submittedName>
</protein>
<name>A0A1I0MNA8_9BACT</name>
<sequence>MIRKTLAIFLLVALFGCAPKEQNAEAERPDLYFDIEQLLDEQQGLLAAETLTLNKRVTINGETESFEAVIANEKEWKSQFQLFYAANINKFGLVDAYNKETLAVGDGITKDIYTSKSPKNLVQVIECAYQNESLTEVRVQTKDNNIIYQVENEYLLRFNQGLLTSYTITANESMILKKDMQMEMVAEIVH</sequence>
<gene>
    <name evidence="1" type="ORF">SAMN05216290_0523</name>
</gene>
<dbReference type="EMBL" id="FOIR01000001">
    <property type="protein sequence ID" value="SEV89440.1"/>
    <property type="molecule type" value="Genomic_DNA"/>
</dbReference>
<dbReference type="STRING" id="1267423.SAMN05216290_0523"/>
<dbReference type="GeneID" id="99985282"/>
<evidence type="ECO:0000313" key="1">
    <source>
        <dbReference type="EMBL" id="SEV89440.1"/>
    </source>
</evidence>